<reference evidence="1 2" key="1">
    <citation type="journal article" date="2016" name="Sci. Rep.">
        <title>Metabolic traits of an uncultured archaeal lineage -MSBL1- from brine pools of the Red Sea.</title>
        <authorList>
            <person name="Mwirichia R."/>
            <person name="Alam I."/>
            <person name="Rashid M."/>
            <person name="Vinu M."/>
            <person name="Ba-Alawi W."/>
            <person name="Anthony Kamau A."/>
            <person name="Kamanda Ngugi D."/>
            <person name="Goker M."/>
            <person name="Klenk H.P."/>
            <person name="Bajic V."/>
            <person name="Stingl U."/>
        </authorList>
    </citation>
    <scope>NUCLEOTIDE SEQUENCE [LARGE SCALE GENOMIC DNA]</scope>
    <source>
        <strain evidence="1">SCGC-AAA261F19</strain>
    </source>
</reference>
<gene>
    <name evidence="1" type="ORF">AKJ45_03705</name>
</gene>
<accession>A0A133V6T5</accession>
<dbReference type="EMBL" id="LHXZ01000071">
    <property type="protein sequence ID" value="KXB02116.1"/>
    <property type="molecule type" value="Genomic_DNA"/>
</dbReference>
<evidence type="ECO:0000313" key="2">
    <source>
        <dbReference type="Proteomes" id="UP000070565"/>
    </source>
</evidence>
<evidence type="ECO:0000313" key="1">
    <source>
        <dbReference type="EMBL" id="KXB02116.1"/>
    </source>
</evidence>
<dbReference type="AlphaFoldDB" id="A0A133V6T5"/>
<dbReference type="Proteomes" id="UP000070565">
    <property type="component" value="Unassembled WGS sequence"/>
</dbReference>
<keyword evidence="2" id="KW-1185">Reference proteome</keyword>
<protein>
    <recommendedName>
        <fullName evidence="3">PIN domain-containing protein</fullName>
    </recommendedName>
</protein>
<evidence type="ECO:0008006" key="3">
    <source>
        <dbReference type="Google" id="ProtNLM"/>
    </source>
</evidence>
<organism evidence="1 2">
    <name type="scientific">candidate division MSBL1 archaeon SCGC-AAA261F19</name>
    <dbReference type="NCBI Taxonomy" id="1698275"/>
    <lineage>
        <taxon>Archaea</taxon>
        <taxon>Methanobacteriati</taxon>
        <taxon>Methanobacteriota</taxon>
        <taxon>candidate division MSBL1</taxon>
    </lineage>
</organism>
<sequence length="98" mass="11418">MLRFEYQVARGLKEGFSLEEEAFAIVLARENDCRLATDDGQAIKVCKVFGLEFTTTIDFLIRAYQRNRLPRPIALEKLKSWKNMDITNHQLLNSQKIK</sequence>
<comment type="caution">
    <text evidence="1">The sequence shown here is derived from an EMBL/GenBank/DDBJ whole genome shotgun (WGS) entry which is preliminary data.</text>
</comment>
<proteinExistence type="predicted"/>
<name>A0A133V6T5_9EURY</name>